<dbReference type="PROSITE" id="PS52016">
    <property type="entry name" value="TONB_DEPENDENT_REC_3"/>
    <property type="match status" value="1"/>
</dbReference>
<keyword evidence="4 8" id="KW-0812">Transmembrane</keyword>
<dbReference type="SUPFAM" id="SSF56935">
    <property type="entry name" value="Porins"/>
    <property type="match status" value="1"/>
</dbReference>
<keyword evidence="2 8" id="KW-0813">Transport</keyword>
<organism evidence="12 13">
    <name type="scientific">Winogradskyella vincentii</name>
    <dbReference type="NCBI Taxonomy" id="2877122"/>
    <lineage>
        <taxon>Bacteria</taxon>
        <taxon>Pseudomonadati</taxon>
        <taxon>Bacteroidota</taxon>
        <taxon>Flavobacteriia</taxon>
        <taxon>Flavobacteriales</taxon>
        <taxon>Flavobacteriaceae</taxon>
        <taxon>Winogradskyella</taxon>
    </lineage>
</organism>
<dbReference type="Pfam" id="PF00593">
    <property type="entry name" value="TonB_dep_Rec_b-barrel"/>
    <property type="match status" value="1"/>
</dbReference>
<evidence type="ECO:0000259" key="10">
    <source>
        <dbReference type="Pfam" id="PF00593"/>
    </source>
</evidence>
<comment type="similarity">
    <text evidence="8 9">Belongs to the TonB-dependent receptor family.</text>
</comment>
<protein>
    <submittedName>
        <fullName evidence="12">TonB-dependent receptor</fullName>
    </submittedName>
</protein>
<dbReference type="InterPro" id="IPR039426">
    <property type="entry name" value="TonB-dep_rcpt-like"/>
</dbReference>
<keyword evidence="7 8" id="KW-0998">Cell outer membrane</keyword>
<proteinExistence type="inferred from homology"/>
<dbReference type="InterPro" id="IPR037066">
    <property type="entry name" value="Plug_dom_sf"/>
</dbReference>
<dbReference type="Gene3D" id="2.170.130.10">
    <property type="entry name" value="TonB-dependent receptor, plug domain"/>
    <property type="match status" value="1"/>
</dbReference>
<reference evidence="13" key="1">
    <citation type="submission" date="2023-07" db="EMBL/GenBank/DDBJ databases">
        <authorList>
            <person name="Yue Y."/>
        </authorList>
    </citation>
    <scope>NUCLEOTIDE SEQUENCE [LARGE SCALE GENOMIC DNA]</scope>
    <source>
        <strain evidence="13">2Y89</strain>
    </source>
</reference>
<evidence type="ECO:0000259" key="11">
    <source>
        <dbReference type="Pfam" id="PF07715"/>
    </source>
</evidence>
<keyword evidence="12" id="KW-0675">Receptor</keyword>
<evidence type="ECO:0000256" key="4">
    <source>
        <dbReference type="ARBA" id="ARBA00022692"/>
    </source>
</evidence>
<evidence type="ECO:0000256" key="2">
    <source>
        <dbReference type="ARBA" id="ARBA00022448"/>
    </source>
</evidence>
<evidence type="ECO:0000256" key="6">
    <source>
        <dbReference type="ARBA" id="ARBA00023136"/>
    </source>
</evidence>
<dbReference type="Pfam" id="PF07715">
    <property type="entry name" value="Plug"/>
    <property type="match status" value="1"/>
</dbReference>
<evidence type="ECO:0000256" key="1">
    <source>
        <dbReference type="ARBA" id="ARBA00004571"/>
    </source>
</evidence>
<dbReference type="InterPro" id="IPR000531">
    <property type="entry name" value="Beta-barrel_TonB"/>
</dbReference>
<dbReference type="EMBL" id="JAIUJS010000011">
    <property type="protein sequence ID" value="MCA0154381.1"/>
    <property type="molecule type" value="Genomic_DNA"/>
</dbReference>
<sequence>MATILQGIEEKFEVKFSYEPKSIEGITLPQLNPNYTLRQVLRELRLSTDLEFKILSNRFIAISKNPNTNNFIVQRLEEVVIKNFLTKGIAKTNNGAIKVDTKAFKILPGLIEPDVLQIVQKLPGVVSVDERISNINVRGGTNDQNLILYEGIRMYQSGHFFGLISAFNPYLTNEVNISKNGTSARFGNGVSSIISINNSDKLDNKFEAGIGSNLISADGFAKIPLSQKTELQLSARRSFTDVFATLTYDSYFDRIFRDSELNASNNTSTQLSLDERFVFHDFNLKFLYDINDTSKLRVNFLNIYNGLDYNQVYTTSQNSFQESESDLFQNSFGASIKYSKLWDNSLETSVTAYFSNYDLEASNNDITNNQILVQENKVEDLGIRIDFSKTVSDNLAINSGYQFNEVGVTNFEDVSNPIFSNLIKEVVRTHALFGEVEWNSLSKNSSIRFGARMSYFDKVSEVLMEPRITFNQKFLDNFRLEFLAELKSQSITQIIDLQQDFFGIEKRRWQLANGTDVPIIKSQQASIGLSYDKNDLLISAEGYYKFVDNITAKSQGFQNQFQFVNDIGSYTIKGVDFLINKRFEDFSTWLSYSYSKNDYTFRNLNDGSPFPNTLDLTHTANASFTYNIDNLKIGLGINWHSGRPYTEPSETQDDTNSTIEYKTPNSSRISNYFRTDVSAIYNFNFKNNIKAEVGASIWNLFDQTNIINRFYTFDSDNTIVQIDNRSLKFTPNLSLRIRF</sequence>
<evidence type="ECO:0000256" key="9">
    <source>
        <dbReference type="RuleBase" id="RU003357"/>
    </source>
</evidence>
<dbReference type="InterPro" id="IPR012910">
    <property type="entry name" value="Plug_dom"/>
</dbReference>
<comment type="subcellular location">
    <subcellularLocation>
        <location evidence="1 8">Cell outer membrane</location>
        <topology evidence="1 8">Multi-pass membrane protein</topology>
    </subcellularLocation>
</comment>
<dbReference type="Proteomes" id="UP001198402">
    <property type="component" value="Unassembled WGS sequence"/>
</dbReference>
<evidence type="ECO:0000256" key="8">
    <source>
        <dbReference type="PROSITE-ProRule" id="PRU01360"/>
    </source>
</evidence>
<dbReference type="RefSeq" id="WP_224479328.1">
    <property type="nucleotide sequence ID" value="NZ_JAIUJS010000011.1"/>
</dbReference>
<evidence type="ECO:0000313" key="13">
    <source>
        <dbReference type="Proteomes" id="UP001198402"/>
    </source>
</evidence>
<evidence type="ECO:0000313" key="12">
    <source>
        <dbReference type="EMBL" id="MCA0154381.1"/>
    </source>
</evidence>
<evidence type="ECO:0000256" key="3">
    <source>
        <dbReference type="ARBA" id="ARBA00022452"/>
    </source>
</evidence>
<feature type="domain" description="TonB-dependent receptor plug" evidence="11">
    <location>
        <begin position="114"/>
        <end position="189"/>
    </location>
</feature>
<keyword evidence="5 9" id="KW-0798">TonB box</keyword>
<gene>
    <name evidence="12" type="ORF">LBV24_14215</name>
</gene>
<keyword evidence="3 8" id="KW-1134">Transmembrane beta strand</keyword>
<accession>A0ABS7Y382</accession>
<comment type="caution">
    <text evidence="12">The sequence shown here is derived from an EMBL/GenBank/DDBJ whole genome shotgun (WGS) entry which is preliminary data.</text>
</comment>
<keyword evidence="13" id="KW-1185">Reference proteome</keyword>
<dbReference type="Gene3D" id="2.40.170.20">
    <property type="entry name" value="TonB-dependent receptor, beta-barrel domain"/>
    <property type="match status" value="1"/>
</dbReference>
<dbReference type="InterPro" id="IPR036942">
    <property type="entry name" value="Beta-barrel_TonB_sf"/>
</dbReference>
<evidence type="ECO:0000256" key="5">
    <source>
        <dbReference type="ARBA" id="ARBA00023077"/>
    </source>
</evidence>
<keyword evidence="6 8" id="KW-0472">Membrane</keyword>
<evidence type="ECO:0000256" key="7">
    <source>
        <dbReference type="ARBA" id="ARBA00023237"/>
    </source>
</evidence>
<feature type="domain" description="TonB-dependent receptor-like beta-barrel" evidence="10">
    <location>
        <begin position="274"/>
        <end position="691"/>
    </location>
</feature>
<name>A0ABS7Y382_9FLAO</name>